<dbReference type="Gene3D" id="1.10.287.130">
    <property type="match status" value="1"/>
</dbReference>
<dbReference type="SUPFAM" id="SSF52172">
    <property type="entry name" value="CheY-like"/>
    <property type="match status" value="1"/>
</dbReference>
<dbReference type="SUPFAM" id="SSF47384">
    <property type="entry name" value="Homodimeric domain of signal transducing histidine kinase"/>
    <property type="match status" value="1"/>
</dbReference>
<organism evidence="7 8">
    <name type="scientific">Sporormia fimetaria CBS 119925</name>
    <dbReference type="NCBI Taxonomy" id="1340428"/>
    <lineage>
        <taxon>Eukaryota</taxon>
        <taxon>Fungi</taxon>
        <taxon>Dikarya</taxon>
        <taxon>Ascomycota</taxon>
        <taxon>Pezizomycotina</taxon>
        <taxon>Dothideomycetes</taxon>
        <taxon>Pleosporomycetidae</taxon>
        <taxon>Pleosporales</taxon>
        <taxon>Sporormiaceae</taxon>
        <taxon>Sporormia</taxon>
    </lineage>
</organism>
<dbReference type="SMART" id="SM00388">
    <property type="entry name" value="HisKA"/>
    <property type="match status" value="1"/>
</dbReference>
<dbReference type="PANTHER" id="PTHR43719:SF28">
    <property type="entry name" value="PEROXIDE STRESS-ACTIVATED HISTIDINE KINASE MAK1-RELATED"/>
    <property type="match status" value="1"/>
</dbReference>
<evidence type="ECO:0000313" key="8">
    <source>
        <dbReference type="Proteomes" id="UP000799440"/>
    </source>
</evidence>
<dbReference type="PROSITE" id="PS50109">
    <property type="entry name" value="HIS_KIN"/>
    <property type="match status" value="1"/>
</dbReference>
<dbReference type="InterPro" id="IPR003661">
    <property type="entry name" value="HisK_dim/P_dom"/>
</dbReference>
<feature type="compositionally biased region" description="Polar residues" evidence="3">
    <location>
        <begin position="629"/>
        <end position="652"/>
    </location>
</feature>
<dbReference type="SUPFAM" id="SSF55874">
    <property type="entry name" value="ATPase domain of HSP90 chaperone/DNA topoisomerase II/histidine kinase"/>
    <property type="match status" value="1"/>
</dbReference>
<dbReference type="InterPro" id="IPR003594">
    <property type="entry name" value="HATPase_dom"/>
</dbReference>
<feature type="compositionally biased region" description="Polar residues" evidence="3">
    <location>
        <begin position="552"/>
        <end position="562"/>
    </location>
</feature>
<sequence length="1474" mass="161909">MKTNTSLLLAITGLASAAPLTTSSTSNPLTRRAFCPDRPIDCGLTNYQIANQKWVMEGLFFLNQASGGSNRKSANAQIVEPGKQGVMIWCKEATAFYLSANSDAPSNTYLATGAEGLWGKLDGAYKECYGGSPMNDRDAVIRAFQYWGDGFNLLVAGGADCRLRSNTAFTAIVDDYSANYQTGIAGVPPAPGSKEKYEPWEGKVDARTFPQHRGFRHPPSKHLQSTFKAPSLSTMSKERQTSSQDTPSQGDVPQETIRSYELNKYLQLVRATAPAYQTHHINAVPLPSDLPELQSLRDSLDSEVRFLCLHLKARGAAVVLTSGPVPYFLAAADSLATEHDQLENRLQGGWLGSEKEDLELWGQLLESMTAMDGPETEEYEECCVKSDIKREGCSASISTVSGPPHLGFFAGSPMISAQNIAVGVVFVVDSALDRDLSAAGRQQLKRTAQCCVNHLQTAGKSAEQYRWERMSRNLGRFLQSRAVKEKQLEEPLTPAKEDQRQRRQSQVNTLRKLATDHHQDPSVIENLVSTDEGLEAAPPSAESQDKAEGSRPDTNAVTSKSLENQEQKIADEVKGDKKRHHKEGEATYRKIFTRAAEFLRDALQIDGVLFTDGLVGFHGTVQTTAETVQELQHSSFGKPTELEGNQSQSGPTKRSETDASTRRSSVLASRIYSSPEYIRGVHSKFPAEILGMSVDDKGLFPICVEVMKGTSGLAHMHARNVEQLMASDPSGNLWYIHGAQNTCYSTKSGTLVEDLSQDTQCLISNFPGVRQIYLLHLCCPTGSRRLASCIAWTRRLAPVFTADTGLFATGGFLHVLESEVARVDAAAALKQKEALVSSVSHELRTPLHGILGSVQLLGDTQLDGFQSTLVETIKTSGSTLNETLTSVLTYAKINQYERHQQRQRAGQAAESRWSLQSAIHGPDVDYNSLFMPTNVAEVCEEVAEVLNIGRIYQRRTNNATLPLTLEIDYHDNWVYCTEPGALRRIAINIIGNALKYTTTGSIDIKVSVSELGGREGSTPDETRKRFLVTLIVKDTGQGMSQHFMQHSLFVPFTQENATGSLGVGLGMSIVKSLVSLLAGEIKVESQVGKGTCITVKLPMTLSDSAAQQAEETTSSSHANIERIRDEHILVAVFGFPDTLRHAFDKYLVEWFHCRVATAVETEEPHVIMFDELDSGAQVVLGNLPTYHHQNSVLLSVAITVEKLAQPSHVLEEYAKRHRIARPVGPSKLRRALLECVDMMKRQDIGFTVTREIKDSVEQQPAAALVGSKSPAPVPTPCWPISEQNTPMSETIPSADTLKPGSPDYFHKPKNYAIPKHAEFLKSHDESNSSKSLESSSLRILVVEDNAVNRKILRAYLEKYGCHAIQQAEHGAIAVSAVKRQCMSFDVIFMDINMPVMDGLCATREIRRFEEIIRSAMAPEPFVASFIVALTGLASESDELAAHNAGVDMYVTKPFKFERLKAILKEREEALSKAA</sequence>
<feature type="region of interest" description="Disordered" evidence="3">
    <location>
        <begin position="210"/>
        <end position="254"/>
    </location>
</feature>
<dbReference type="InterPro" id="IPR050956">
    <property type="entry name" value="2C_system_His_kinase"/>
</dbReference>
<proteinExistence type="predicted"/>
<evidence type="ECO:0000256" key="2">
    <source>
        <dbReference type="PROSITE-ProRule" id="PRU00169"/>
    </source>
</evidence>
<keyword evidence="8" id="KW-1185">Reference proteome</keyword>
<reference evidence="7" key="1">
    <citation type="journal article" date="2020" name="Stud. Mycol.">
        <title>101 Dothideomycetes genomes: a test case for predicting lifestyles and emergence of pathogens.</title>
        <authorList>
            <person name="Haridas S."/>
            <person name="Albert R."/>
            <person name="Binder M."/>
            <person name="Bloem J."/>
            <person name="Labutti K."/>
            <person name="Salamov A."/>
            <person name="Andreopoulos B."/>
            <person name="Baker S."/>
            <person name="Barry K."/>
            <person name="Bills G."/>
            <person name="Bluhm B."/>
            <person name="Cannon C."/>
            <person name="Castanera R."/>
            <person name="Culley D."/>
            <person name="Daum C."/>
            <person name="Ezra D."/>
            <person name="Gonzalez J."/>
            <person name="Henrissat B."/>
            <person name="Kuo A."/>
            <person name="Liang C."/>
            <person name="Lipzen A."/>
            <person name="Lutzoni F."/>
            <person name="Magnuson J."/>
            <person name="Mondo S."/>
            <person name="Nolan M."/>
            <person name="Ohm R."/>
            <person name="Pangilinan J."/>
            <person name="Park H.-J."/>
            <person name="Ramirez L."/>
            <person name="Alfaro M."/>
            <person name="Sun H."/>
            <person name="Tritt A."/>
            <person name="Yoshinaga Y."/>
            <person name="Zwiers L.-H."/>
            <person name="Turgeon B."/>
            <person name="Goodwin S."/>
            <person name="Spatafora J."/>
            <person name="Crous P."/>
            <person name="Grigoriev I."/>
        </authorList>
    </citation>
    <scope>NUCLEOTIDE SEQUENCE</scope>
    <source>
        <strain evidence="7">CBS 119925</strain>
    </source>
</reference>
<dbReference type="Pfam" id="PF02518">
    <property type="entry name" value="HATPase_c"/>
    <property type="match status" value="1"/>
</dbReference>
<evidence type="ECO:0000256" key="4">
    <source>
        <dbReference type="SAM" id="SignalP"/>
    </source>
</evidence>
<feature type="modified residue" description="4-aspartylphosphate" evidence="2">
    <location>
        <position position="1390"/>
    </location>
</feature>
<gene>
    <name evidence="7" type="ORF">M011DRAFT_527274</name>
</gene>
<dbReference type="CDD" id="cd17546">
    <property type="entry name" value="REC_hyHK_CKI1_RcsC-like"/>
    <property type="match status" value="1"/>
</dbReference>
<dbReference type="GO" id="GO:0000155">
    <property type="term" value="F:phosphorelay sensor kinase activity"/>
    <property type="evidence" value="ECO:0007669"/>
    <property type="project" value="InterPro"/>
</dbReference>
<dbReference type="Pfam" id="PF00512">
    <property type="entry name" value="HisKA"/>
    <property type="match status" value="1"/>
</dbReference>
<evidence type="ECO:0000313" key="7">
    <source>
        <dbReference type="EMBL" id="KAF2746137.1"/>
    </source>
</evidence>
<accession>A0A6A6VAG3</accession>
<dbReference type="SMART" id="SM00448">
    <property type="entry name" value="REC"/>
    <property type="match status" value="1"/>
</dbReference>
<dbReference type="PANTHER" id="PTHR43719">
    <property type="entry name" value="TWO-COMPONENT HISTIDINE KINASE"/>
    <property type="match status" value="1"/>
</dbReference>
<evidence type="ECO:0000256" key="3">
    <source>
        <dbReference type="SAM" id="MobiDB-lite"/>
    </source>
</evidence>
<name>A0A6A6VAG3_9PLEO</name>
<dbReference type="OrthoDB" id="60033at2759"/>
<dbReference type="InterPro" id="IPR004358">
    <property type="entry name" value="Sig_transdc_His_kin-like_C"/>
</dbReference>
<dbReference type="InterPro" id="IPR036890">
    <property type="entry name" value="HATPase_C_sf"/>
</dbReference>
<evidence type="ECO:0000256" key="1">
    <source>
        <dbReference type="ARBA" id="ARBA00022553"/>
    </source>
</evidence>
<feature type="domain" description="Histidine kinase" evidence="5">
    <location>
        <begin position="838"/>
        <end position="1101"/>
    </location>
</feature>
<feature type="signal peptide" evidence="4">
    <location>
        <begin position="1"/>
        <end position="17"/>
    </location>
</feature>
<dbReference type="Pfam" id="PF00072">
    <property type="entry name" value="Response_reg"/>
    <property type="match status" value="1"/>
</dbReference>
<dbReference type="EMBL" id="MU006579">
    <property type="protein sequence ID" value="KAF2746137.1"/>
    <property type="molecule type" value="Genomic_DNA"/>
</dbReference>
<dbReference type="Gene3D" id="3.40.50.2300">
    <property type="match status" value="1"/>
</dbReference>
<evidence type="ECO:0000259" key="5">
    <source>
        <dbReference type="PROSITE" id="PS50109"/>
    </source>
</evidence>
<dbReference type="Gene3D" id="3.30.565.10">
    <property type="entry name" value="Histidine kinase-like ATPase, C-terminal domain"/>
    <property type="match status" value="1"/>
</dbReference>
<dbReference type="InterPro" id="IPR011006">
    <property type="entry name" value="CheY-like_superfamily"/>
</dbReference>
<dbReference type="Proteomes" id="UP000799440">
    <property type="component" value="Unassembled WGS sequence"/>
</dbReference>
<dbReference type="PRINTS" id="PR00344">
    <property type="entry name" value="BCTRLSENSOR"/>
</dbReference>
<dbReference type="CDD" id="cd00082">
    <property type="entry name" value="HisKA"/>
    <property type="match status" value="1"/>
</dbReference>
<dbReference type="InterPro" id="IPR036097">
    <property type="entry name" value="HisK_dim/P_sf"/>
</dbReference>
<dbReference type="InterPro" id="IPR001789">
    <property type="entry name" value="Sig_transdc_resp-reg_receiver"/>
</dbReference>
<feature type="region of interest" description="Disordered" evidence="3">
    <location>
        <begin position="629"/>
        <end position="666"/>
    </location>
</feature>
<dbReference type="PROSITE" id="PS50110">
    <property type="entry name" value="RESPONSE_REGULATORY"/>
    <property type="match status" value="1"/>
</dbReference>
<keyword evidence="1 2" id="KW-0597">Phosphoprotein</keyword>
<dbReference type="InterPro" id="IPR005467">
    <property type="entry name" value="His_kinase_dom"/>
</dbReference>
<feature type="compositionally biased region" description="Basic and acidic residues" evidence="3">
    <location>
        <begin position="485"/>
        <end position="501"/>
    </location>
</feature>
<feature type="domain" description="Response regulatory" evidence="6">
    <location>
        <begin position="1338"/>
        <end position="1467"/>
    </location>
</feature>
<feature type="region of interest" description="Disordered" evidence="3">
    <location>
        <begin position="485"/>
        <end position="581"/>
    </location>
</feature>
<dbReference type="SMART" id="SM00387">
    <property type="entry name" value="HATPase_c"/>
    <property type="match status" value="1"/>
</dbReference>
<keyword evidence="4" id="KW-0732">Signal</keyword>
<protein>
    <submittedName>
        <fullName evidence="7">Uncharacterized protein</fullName>
    </submittedName>
</protein>
<feature type="compositionally biased region" description="Polar residues" evidence="3">
    <location>
        <begin position="222"/>
        <end position="251"/>
    </location>
</feature>
<feature type="chain" id="PRO_5025530309" evidence="4">
    <location>
        <begin position="18"/>
        <end position="1474"/>
    </location>
</feature>
<feature type="compositionally biased region" description="Basic and acidic residues" evidence="3">
    <location>
        <begin position="563"/>
        <end position="575"/>
    </location>
</feature>
<evidence type="ECO:0000259" key="6">
    <source>
        <dbReference type="PROSITE" id="PS50110"/>
    </source>
</evidence>